<evidence type="ECO:0000313" key="1">
    <source>
        <dbReference type="EMBL" id="KAI4860327.1"/>
    </source>
</evidence>
<reference evidence="1 2" key="1">
    <citation type="journal article" date="2022" name="New Phytol.">
        <title>Ecological generalism drives hyperdiversity of secondary metabolite gene clusters in xylarialean endophytes.</title>
        <authorList>
            <person name="Franco M.E.E."/>
            <person name="Wisecaver J.H."/>
            <person name="Arnold A.E."/>
            <person name="Ju Y.M."/>
            <person name="Slot J.C."/>
            <person name="Ahrendt S."/>
            <person name="Moore L.P."/>
            <person name="Eastman K.E."/>
            <person name="Scott K."/>
            <person name="Konkel Z."/>
            <person name="Mondo S.J."/>
            <person name="Kuo A."/>
            <person name="Hayes R.D."/>
            <person name="Haridas S."/>
            <person name="Andreopoulos B."/>
            <person name="Riley R."/>
            <person name="LaButti K."/>
            <person name="Pangilinan J."/>
            <person name="Lipzen A."/>
            <person name="Amirebrahimi M."/>
            <person name="Yan J."/>
            <person name="Adam C."/>
            <person name="Keymanesh K."/>
            <person name="Ng V."/>
            <person name="Louie K."/>
            <person name="Northen T."/>
            <person name="Drula E."/>
            <person name="Henrissat B."/>
            <person name="Hsieh H.M."/>
            <person name="Youens-Clark K."/>
            <person name="Lutzoni F."/>
            <person name="Miadlikowska J."/>
            <person name="Eastwood D.C."/>
            <person name="Hamelin R.C."/>
            <person name="Grigoriev I.V."/>
            <person name="U'Ren J.M."/>
        </authorList>
    </citation>
    <scope>NUCLEOTIDE SEQUENCE [LARGE SCALE GENOMIC DNA]</scope>
    <source>
        <strain evidence="1 2">CBS 119005</strain>
    </source>
</reference>
<proteinExistence type="predicted"/>
<organism evidence="1 2">
    <name type="scientific">Hypoxylon rubiginosum</name>
    <dbReference type="NCBI Taxonomy" id="110542"/>
    <lineage>
        <taxon>Eukaryota</taxon>
        <taxon>Fungi</taxon>
        <taxon>Dikarya</taxon>
        <taxon>Ascomycota</taxon>
        <taxon>Pezizomycotina</taxon>
        <taxon>Sordariomycetes</taxon>
        <taxon>Xylariomycetidae</taxon>
        <taxon>Xylariales</taxon>
        <taxon>Hypoxylaceae</taxon>
        <taxon>Hypoxylon</taxon>
    </lineage>
</organism>
<name>A0ACB9YM85_9PEZI</name>
<keyword evidence="2" id="KW-1185">Reference proteome</keyword>
<protein>
    <submittedName>
        <fullName evidence="1">Uncharacterized protein</fullName>
    </submittedName>
</protein>
<accession>A0ACB9YM85</accession>
<dbReference type="Proteomes" id="UP001497700">
    <property type="component" value="Unassembled WGS sequence"/>
</dbReference>
<sequence length="259" mass="27978">MSKRTVPYEAHIHPIQRKHRIANMSSLENEAAHVNMSSSSSNSGSDVEQQGTRKMSGLERPRAALDALNETPITETVDDHVSIDQAHISDQGSVNQGTINGLVKALEKLNGDLETFKAANREELAALKEELAAAISAQARLPLPPPPPPAVLPAEKQEKEDPATPNPSRQGSWWKDMGVYSEEGDNRHKYGHVARNEGSGNSVFQSGGGGSWGRARNAGDGNSISQRSSGKQDFVECFGILVLVGVFIVGIWVMIVHTR</sequence>
<gene>
    <name evidence="1" type="ORF">F4820DRAFT_437115</name>
</gene>
<dbReference type="EMBL" id="MU393590">
    <property type="protein sequence ID" value="KAI4860327.1"/>
    <property type="molecule type" value="Genomic_DNA"/>
</dbReference>
<comment type="caution">
    <text evidence="1">The sequence shown here is derived from an EMBL/GenBank/DDBJ whole genome shotgun (WGS) entry which is preliminary data.</text>
</comment>
<evidence type="ECO:0000313" key="2">
    <source>
        <dbReference type="Proteomes" id="UP001497700"/>
    </source>
</evidence>